<gene>
    <name evidence="2" type="ORF">BJ322DRAFT_451923</name>
</gene>
<reference evidence="2" key="2">
    <citation type="submission" date="2020-11" db="EMBL/GenBank/DDBJ databases">
        <authorList>
            <consortium name="DOE Joint Genome Institute"/>
            <person name="Kuo A."/>
            <person name="Miyauchi S."/>
            <person name="Kiss E."/>
            <person name="Drula E."/>
            <person name="Kohler A."/>
            <person name="Sanchez-Garcia M."/>
            <person name="Andreopoulos B."/>
            <person name="Barry K.W."/>
            <person name="Bonito G."/>
            <person name="Buee M."/>
            <person name="Carver A."/>
            <person name="Chen C."/>
            <person name="Cichocki N."/>
            <person name="Clum A."/>
            <person name="Culley D."/>
            <person name="Crous P.W."/>
            <person name="Fauchery L."/>
            <person name="Girlanda M."/>
            <person name="Hayes R."/>
            <person name="Keri Z."/>
            <person name="Labutti K."/>
            <person name="Lipzen A."/>
            <person name="Lombard V."/>
            <person name="Magnuson J."/>
            <person name="Maillard F."/>
            <person name="Morin E."/>
            <person name="Murat C."/>
            <person name="Nolan M."/>
            <person name="Ohm R."/>
            <person name="Pangilinan J."/>
            <person name="Pereira M."/>
            <person name="Perotto S."/>
            <person name="Peter M."/>
            <person name="Riley R."/>
            <person name="Sitrit Y."/>
            <person name="Stielow B."/>
            <person name="Szollosi G."/>
            <person name="Zifcakova L."/>
            <person name="Stursova M."/>
            <person name="Spatafora J.W."/>
            <person name="Tedersoo L."/>
            <person name="Vaario L.-M."/>
            <person name="Yamada A."/>
            <person name="Yan M."/>
            <person name="Wang P."/>
            <person name="Xu J."/>
            <person name="Bruns T."/>
            <person name="Baldrian P."/>
            <person name="Vilgalys R."/>
            <person name="Henrissat B."/>
            <person name="Grigoriev I.V."/>
            <person name="Hibbett D."/>
            <person name="Nagy L.G."/>
            <person name="Martin F.M."/>
        </authorList>
    </citation>
    <scope>NUCLEOTIDE SEQUENCE</scope>
    <source>
        <strain evidence="2">UH-Tt-Lm1</strain>
    </source>
</reference>
<sequence>MSPVILEVDTSPVFTFLAPPSPPKKKRASVNDTFRTPTSYVQPSRAILAWVSDVHPGSPAPITPTSGVPVPRSTSFVHSPLLHAFRHSSLDCANSCSQSVGSIRKRITSASFLRLVDPPRTPAHPVPATPFLDDAKVDLKAFGYASAFVDIPVSTPITPEIYKPKLMTRIPSRHEIIGSSLPTTPPPKSKAPGMFKRLLSTRFKPKSQGQTNRAAENEDAGNSDSASDLRSAHRTYAEGSFIVVEKQKRELYAGVLPSIAKQEAQIRQRVHPEFDVQRIVEGKAMQEEHAIRINVVDEKNGVEGIGIACRGNLVGNWWNQEEEWEFAHFLPPTNVPLSAQYPDAEGWITYNHLKELERDGSSEFYSLPSSDHTDSYHSRPLLVTDEAEQLARGCAMRCSSVAGSIVLPSPSAKPSNILLAVPSRPKRGRHLKPGFLKDVLAVPPTPITPSAYSQISRPPRSPACATRFIVNTSANPDSVRPKKISLRRRQRKPVPPPLEIIPICSVNKLAVNSYPEEDHSKMFLGNSSSELEPYVMTSRWSRDTTALELPRGVAKKANGFASVDGPKKSRRLGGFFKKGEKVF</sequence>
<reference evidence="2" key="1">
    <citation type="journal article" date="2020" name="Nat. Commun.">
        <title>Large-scale genome sequencing of mycorrhizal fungi provides insights into the early evolution of symbiotic traits.</title>
        <authorList>
            <person name="Miyauchi S."/>
            <person name="Kiss E."/>
            <person name="Kuo A."/>
            <person name="Drula E."/>
            <person name="Kohler A."/>
            <person name="Sanchez-Garcia M."/>
            <person name="Morin E."/>
            <person name="Andreopoulos B."/>
            <person name="Barry K.W."/>
            <person name="Bonito G."/>
            <person name="Buee M."/>
            <person name="Carver A."/>
            <person name="Chen C."/>
            <person name="Cichocki N."/>
            <person name="Clum A."/>
            <person name="Culley D."/>
            <person name="Crous P.W."/>
            <person name="Fauchery L."/>
            <person name="Girlanda M."/>
            <person name="Hayes R.D."/>
            <person name="Keri Z."/>
            <person name="LaButti K."/>
            <person name="Lipzen A."/>
            <person name="Lombard V."/>
            <person name="Magnuson J."/>
            <person name="Maillard F."/>
            <person name="Murat C."/>
            <person name="Nolan M."/>
            <person name="Ohm R.A."/>
            <person name="Pangilinan J."/>
            <person name="Pereira M.F."/>
            <person name="Perotto S."/>
            <person name="Peter M."/>
            <person name="Pfister S."/>
            <person name="Riley R."/>
            <person name="Sitrit Y."/>
            <person name="Stielow J.B."/>
            <person name="Szollosi G."/>
            <person name="Zifcakova L."/>
            <person name="Stursova M."/>
            <person name="Spatafora J.W."/>
            <person name="Tedersoo L."/>
            <person name="Vaario L.M."/>
            <person name="Yamada A."/>
            <person name="Yan M."/>
            <person name="Wang P."/>
            <person name="Xu J."/>
            <person name="Bruns T."/>
            <person name="Baldrian P."/>
            <person name="Vilgalys R."/>
            <person name="Dunand C."/>
            <person name="Henrissat B."/>
            <person name="Grigoriev I.V."/>
            <person name="Hibbett D."/>
            <person name="Nagy L.G."/>
            <person name="Martin F.M."/>
        </authorList>
    </citation>
    <scope>NUCLEOTIDE SEQUENCE</scope>
    <source>
        <strain evidence="2">UH-Tt-Lm1</strain>
    </source>
</reference>
<accession>A0A9P6L2F4</accession>
<comment type="caution">
    <text evidence="2">The sequence shown here is derived from an EMBL/GenBank/DDBJ whole genome shotgun (WGS) entry which is preliminary data.</text>
</comment>
<proteinExistence type="predicted"/>
<dbReference type="OrthoDB" id="3271043at2759"/>
<dbReference type="Proteomes" id="UP000736335">
    <property type="component" value="Unassembled WGS sequence"/>
</dbReference>
<evidence type="ECO:0000256" key="1">
    <source>
        <dbReference type="SAM" id="MobiDB-lite"/>
    </source>
</evidence>
<feature type="region of interest" description="Disordered" evidence="1">
    <location>
        <begin position="202"/>
        <end position="230"/>
    </location>
</feature>
<name>A0A9P6L2F4_9AGAM</name>
<dbReference type="EMBL" id="WIUZ02000020">
    <property type="protein sequence ID" value="KAF9779265.1"/>
    <property type="molecule type" value="Genomic_DNA"/>
</dbReference>
<evidence type="ECO:0000313" key="2">
    <source>
        <dbReference type="EMBL" id="KAF9779265.1"/>
    </source>
</evidence>
<protein>
    <submittedName>
        <fullName evidence="2">Uncharacterized protein</fullName>
    </submittedName>
</protein>
<dbReference type="AlphaFoldDB" id="A0A9P6L2F4"/>
<keyword evidence="3" id="KW-1185">Reference proteome</keyword>
<organism evidence="2 3">
    <name type="scientific">Thelephora terrestris</name>
    <dbReference type="NCBI Taxonomy" id="56493"/>
    <lineage>
        <taxon>Eukaryota</taxon>
        <taxon>Fungi</taxon>
        <taxon>Dikarya</taxon>
        <taxon>Basidiomycota</taxon>
        <taxon>Agaricomycotina</taxon>
        <taxon>Agaricomycetes</taxon>
        <taxon>Thelephorales</taxon>
        <taxon>Thelephoraceae</taxon>
        <taxon>Thelephora</taxon>
    </lineage>
</organism>
<feature type="compositionally biased region" description="Polar residues" evidence="1">
    <location>
        <begin position="207"/>
        <end position="228"/>
    </location>
</feature>
<evidence type="ECO:0000313" key="3">
    <source>
        <dbReference type="Proteomes" id="UP000736335"/>
    </source>
</evidence>